<protein>
    <submittedName>
        <fullName evidence="1">Uncharacterized protein</fullName>
    </submittedName>
</protein>
<sequence>MIATAKGFFDGQQIVLDPPVRLEAGQEVVVAYTIASSAKSKETKSKIVDSLIGAIPNTGKALDDYRSERLEKYADNA</sequence>
<name>A0A1M6T6X1_9BACT</name>
<dbReference type="Proteomes" id="UP000184275">
    <property type="component" value="Unassembled WGS sequence"/>
</dbReference>
<evidence type="ECO:0000313" key="2">
    <source>
        <dbReference type="Proteomes" id="UP000184275"/>
    </source>
</evidence>
<accession>A0A1M6T6X1</accession>
<proteinExistence type="predicted"/>
<reference evidence="2" key="1">
    <citation type="submission" date="2016-11" db="EMBL/GenBank/DDBJ databases">
        <authorList>
            <person name="Varghese N."/>
            <person name="Submissions S."/>
        </authorList>
    </citation>
    <scope>NUCLEOTIDE SEQUENCE [LARGE SCALE GENOMIC DNA]</scope>
    <source>
        <strain evidence="2">UWOS</strain>
    </source>
</reference>
<evidence type="ECO:0000313" key="1">
    <source>
        <dbReference type="EMBL" id="SHK52685.1"/>
    </source>
</evidence>
<dbReference type="EMBL" id="FRAW01000009">
    <property type="protein sequence ID" value="SHK52685.1"/>
    <property type="molecule type" value="Genomic_DNA"/>
</dbReference>
<keyword evidence="2" id="KW-1185">Reference proteome</keyword>
<organism evidence="1 2">
    <name type="scientific">Fibrobacter intestinalis</name>
    <dbReference type="NCBI Taxonomy" id="28122"/>
    <lineage>
        <taxon>Bacteria</taxon>
        <taxon>Pseudomonadati</taxon>
        <taxon>Fibrobacterota</taxon>
        <taxon>Fibrobacteria</taxon>
        <taxon>Fibrobacterales</taxon>
        <taxon>Fibrobacteraceae</taxon>
        <taxon>Fibrobacter</taxon>
    </lineage>
</organism>
<gene>
    <name evidence="1" type="ORF">SAMN05720469_1094</name>
</gene>
<dbReference type="RefSeq" id="WP_073303433.1">
    <property type="nucleotide sequence ID" value="NZ_FRAW01000009.1"/>
</dbReference>
<dbReference type="AlphaFoldDB" id="A0A1M6T6X1"/>